<reference evidence="6 8" key="2">
    <citation type="submission" date="2018-10" db="EMBL/GenBank/DDBJ databases">
        <title>Complete genome sequence of Pseudomonas pelagia strain Kongs-67.</title>
        <authorList>
            <person name="Sinha R.K."/>
            <person name="Krishnan K."/>
        </authorList>
    </citation>
    <scope>NUCLEOTIDE SEQUENCE [LARGE SCALE GENOMIC DNA]</scope>
    <source>
        <strain evidence="6 8">Kongs-67</strain>
    </source>
</reference>
<dbReference type="InterPro" id="IPR035919">
    <property type="entry name" value="EAL_sf"/>
</dbReference>
<sequence length="698" mass="78037">MDDAGRQVILVVEDDPILRRLLAHGLESEGYLVQLAANGLEALHQAEQVAPALVLMDVGMPIMDGFTACRELRLRHTELPVLMLTGYDDVDSINTAFETGATDFITKPINLPLLTQRVRYALRDAERDHALRRAYQDQTTACRLANMGFWQLGIASGRMKWSADAHKLISQDRVLPSQVTELMQMVDPEQAAHLTTLFRAAISNQVPVDVDVVLRSSGRARVLRLITDAQQEDGQLRGAFQDVTEQRAIQQQVQYLAEHDQLTSLPNRRLFQRLLTLQRNQQNPDQRLVVAVLDICKLHRINDSLGSKSGDQLLMMVAQRLRSCLPKNAILARLEADSFALALPLSHASSTGISAQLDRLLVPLTQSWQLNARQIFLNFTLGFTSDNNNDAPQESLLQRAFGAQRQARPNKGISLCCHEQLPPGAEDDQLMLETELRQALVNQEFSLLYQPQQSLENGQIEGVEALVRWQHPRRGLLPPAAFITAMEDMGLIDELGEWVLAESCRQVALWQSRGLRIRTAVNLASSQFESSDLPVLVQRLCHETRCPPDMIELEITESMAMVNPQKTIEQLSELKRLGVRIAIDDFGVGHSSLEYLLHFPHDVLKVDRTFIKNITTSKGSRAIVRSLTAYCSAMGITCLAEGVEEQRQLDYLDALAVDVIQGFLLSRPITADEVETMVFQLATDNAQKQDVSAERTSA</sequence>
<dbReference type="Gene3D" id="3.30.70.270">
    <property type="match status" value="1"/>
</dbReference>
<dbReference type="CDD" id="cd01949">
    <property type="entry name" value="GGDEF"/>
    <property type="match status" value="1"/>
</dbReference>
<dbReference type="Pfam" id="PF00563">
    <property type="entry name" value="EAL"/>
    <property type="match status" value="1"/>
</dbReference>
<dbReference type="Gene3D" id="3.40.50.2300">
    <property type="match status" value="1"/>
</dbReference>
<dbReference type="InterPro" id="IPR011006">
    <property type="entry name" value="CheY-like_superfamily"/>
</dbReference>
<gene>
    <name evidence="5" type="ORF">CO192_04850</name>
    <name evidence="6" type="ORF">EAO82_01815</name>
</gene>
<dbReference type="CDD" id="cd17574">
    <property type="entry name" value="REC_OmpR"/>
    <property type="match status" value="1"/>
</dbReference>
<dbReference type="PROSITE" id="PS50887">
    <property type="entry name" value="GGDEF"/>
    <property type="match status" value="1"/>
</dbReference>
<evidence type="ECO:0000313" key="5">
    <source>
        <dbReference type="EMBL" id="PCD00519.1"/>
    </source>
</evidence>
<evidence type="ECO:0000256" key="1">
    <source>
        <dbReference type="PROSITE-ProRule" id="PRU00169"/>
    </source>
</evidence>
<dbReference type="SMART" id="SM00448">
    <property type="entry name" value="REC"/>
    <property type="match status" value="1"/>
</dbReference>
<dbReference type="Gene3D" id="3.30.450.20">
    <property type="entry name" value="PAS domain"/>
    <property type="match status" value="1"/>
</dbReference>
<dbReference type="GO" id="GO:0071111">
    <property type="term" value="F:cyclic-guanylate-specific phosphodiesterase activity"/>
    <property type="evidence" value="ECO:0007669"/>
    <property type="project" value="InterPro"/>
</dbReference>
<feature type="modified residue" description="4-aspartylphosphate" evidence="1">
    <location>
        <position position="57"/>
    </location>
</feature>
<dbReference type="CDD" id="cd01948">
    <property type="entry name" value="EAL"/>
    <property type="match status" value="1"/>
</dbReference>
<feature type="domain" description="EAL" evidence="3">
    <location>
        <begin position="429"/>
        <end position="682"/>
    </location>
</feature>
<evidence type="ECO:0000313" key="7">
    <source>
        <dbReference type="Proteomes" id="UP000243750"/>
    </source>
</evidence>
<dbReference type="GO" id="GO:0000160">
    <property type="term" value="P:phosphorelay signal transduction system"/>
    <property type="evidence" value="ECO:0007669"/>
    <property type="project" value="InterPro"/>
</dbReference>
<dbReference type="SMART" id="SM00267">
    <property type="entry name" value="GGDEF"/>
    <property type="match status" value="1"/>
</dbReference>
<dbReference type="EMBL" id="NWMT01000063">
    <property type="protein sequence ID" value="PCD00519.1"/>
    <property type="molecule type" value="Genomic_DNA"/>
</dbReference>
<dbReference type="Proteomes" id="UP000344571">
    <property type="component" value="Chromosome"/>
</dbReference>
<dbReference type="PROSITE" id="PS50110">
    <property type="entry name" value="RESPONSE_REGULATORY"/>
    <property type="match status" value="1"/>
</dbReference>
<accession>A0AA91Z707</accession>
<dbReference type="Proteomes" id="UP000243750">
    <property type="component" value="Unassembled WGS sequence"/>
</dbReference>
<protein>
    <submittedName>
        <fullName evidence="5">GGDEF domain-containing response regulator</fullName>
    </submittedName>
</protein>
<evidence type="ECO:0000259" key="3">
    <source>
        <dbReference type="PROSITE" id="PS50883"/>
    </source>
</evidence>
<dbReference type="AlphaFoldDB" id="A0AA91Z707"/>
<evidence type="ECO:0000259" key="2">
    <source>
        <dbReference type="PROSITE" id="PS50110"/>
    </source>
</evidence>
<dbReference type="InterPro" id="IPR029787">
    <property type="entry name" value="Nucleotide_cyclase"/>
</dbReference>
<feature type="domain" description="Response regulatory" evidence="2">
    <location>
        <begin position="8"/>
        <end position="122"/>
    </location>
</feature>
<evidence type="ECO:0000259" key="4">
    <source>
        <dbReference type="PROSITE" id="PS50887"/>
    </source>
</evidence>
<dbReference type="PANTHER" id="PTHR33121:SF70">
    <property type="entry name" value="SIGNALING PROTEIN YKOW"/>
    <property type="match status" value="1"/>
</dbReference>
<dbReference type="InterPro" id="IPR050706">
    <property type="entry name" value="Cyclic-di-GMP_PDE-like"/>
</dbReference>
<organism evidence="5 7">
    <name type="scientific">Halopseudomonas pelagia</name>
    <dbReference type="NCBI Taxonomy" id="553151"/>
    <lineage>
        <taxon>Bacteria</taxon>
        <taxon>Pseudomonadati</taxon>
        <taxon>Pseudomonadota</taxon>
        <taxon>Gammaproteobacteria</taxon>
        <taxon>Pseudomonadales</taxon>
        <taxon>Pseudomonadaceae</taxon>
        <taxon>Halopseudomonas</taxon>
    </lineage>
</organism>
<dbReference type="InterPro" id="IPR001789">
    <property type="entry name" value="Sig_transdc_resp-reg_receiver"/>
</dbReference>
<dbReference type="EMBL" id="CP033116">
    <property type="protein sequence ID" value="QFY55222.1"/>
    <property type="molecule type" value="Genomic_DNA"/>
</dbReference>
<dbReference type="SMART" id="SM00052">
    <property type="entry name" value="EAL"/>
    <property type="match status" value="1"/>
</dbReference>
<dbReference type="PANTHER" id="PTHR33121">
    <property type="entry name" value="CYCLIC DI-GMP PHOSPHODIESTERASE PDEF"/>
    <property type="match status" value="1"/>
</dbReference>
<dbReference type="Pfam" id="PF00072">
    <property type="entry name" value="Response_reg"/>
    <property type="match status" value="1"/>
</dbReference>
<dbReference type="NCBIfam" id="TIGR00254">
    <property type="entry name" value="GGDEF"/>
    <property type="match status" value="1"/>
</dbReference>
<dbReference type="InterPro" id="IPR043128">
    <property type="entry name" value="Rev_trsase/Diguanyl_cyclase"/>
</dbReference>
<feature type="domain" description="GGDEF" evidence="4">
    <location>
        <begin position="286"/>
        <end position="420"/>
    </location>
</feature>
<dbReference type="SUPFAM" id="SSF52172">
    <property type="entry name" value="CheY-like"/>
    <property type="match status" value="1"/>
</dbReference>
<evidence type="ECO:0000313" key="8">
    <source>
        <dbReference type="Proteomes" id="UP000344571"/>
    </source>
</evidence>
<proteinExistence type="predicted"/>
<dbReference type="SUPFAM" id="SSF55073">
    <property type="entry name" value="Nucleotide cyclase"/>
    <property type="match status" value="1"/>
</dbReference>
<reference evidence="5 7" key="1">
    <citation type="submission" date="2017-09" db="EMBL/GenBank/DDBJ databases">
        <title>Bacterial and phytoplankton interrelationship in Kongsfjorden, an Arctic fjord.</title>
        <authorList>
            <person name="Sinha R."/>
            <person name="Krishnan K."/>
        </authorList>
    </citation>
    <scope>NUCLEOTIDE SEQUENCE [LARGE SCALE GENOMIC DNA]</scope>
    <source>
        <strain evidence="5 7">58</strain>
    </source>
</reference>
<name>A0AA91Z707_9GAMM</name>
<dbReference type="InterPro" id="IPR000160">
    <property type="entry name" value="GGDEF_dom"/>
</dbReference>
<evidence type="ECO:0000313" key="6">
    <source>
        <dbReference type="EMBL" id="QFY55222.1"/>
    </source>
</evidence>
<dbReference type="RefSeq" id="WP_096345473.1">
    <property type="nucleotide sequence ID" value="NZ_CP033116.1"/>
</dbReference>
<dbReference type="Gene3D" id="3.20.20.450">
    <property type="entry name" value="EAL domain"/>
    <property type="match status" value="1"/>
</dbReference>
<dbReference type="InterPro" id="IPR001633">
    <property type="entry name" value="EAL_dom"/>
</dbReference>
<keyword evidence="8" id="KW-1185">Reference proteome</keyword>
<dbReference type="PROSITE" id="PS50883">
    <property type="entry name" value="EAL"/>
    <property type="match status" value="1"/>
</dbReference>
<dbReference type="Pfam" id="PF00990">
    <property type="entry name" value="GGDEF"/>
    <property type="match status" value="1"/>
</dbReference>
<dbReference type="SUPFAM" id="SSF141868">
    <property type="entry name" value="EAL domain-like"/>
    <property type="match status" value="1"/>
</dbReference>
<keyword evidence="1" id="KW-0597">Phosphoprotein</keyword>